<organism evidence="1 2">
    <name type="scientific">Halteria grandinella</name>
    <dbReference type="NCBI Taxonomy" id="5974"/>
    <lineage>
        <taxon>Eukaryota</taxon>
        <taxon>Sar</taxon>
        <taxon>Alveolata</taxon>
        <taxon>Ciliophora</taxon>
        <taxon>Intramacronucleata</taxon>
        <taxon>Spirotrichea</taxon>
        <taxon>Stichotrichia</taxon>
        <taxon>Sporadotrichida</taxon>
        <taxon>Halteriidae</taxon>
        <taxon>Halteria</taxon>
    </lineage>
</organism>
<protein>
    <submittedName>
        <fullName evidence="1">Uncharacterized protein</fullName>
    </submittedName>
</protein>
<keyword evidence="2" id="KW-1185">Reference proteome</keyword>
<reference evidence="1" key="1">
    <citation type="submission" date="2019-06" db="EMBL/GenBank/DDBJ databases">
        <authorList>
            <person name="Zheng W."/>
        </authorList>
    </citation>
    <scope>NUCLEOTIDE SEQUENCE</scope>
    <source>
        <strain evidence="1">QDHG01</strain>
    </source>
</reference>
<dbReference type="AlphaFoldDB" id="A0A8J8P725"/>
<sequence>MYIAKQLIRKPATSLSMCAASVTMASDPDRYPPMISAIMNVKEMPVTRSNLYMAAFPCCFCLLRNSDCSIAQLPLLSLTSAKLFMSIDFLRSLCFRMGSSVSEPGSESLCSFCSLIFIITPQ</sequence>
<dbReference type="EMBL" id="RRYP01000616">
    <property type="protein sequence ID" value="TNV87129.1"/>
    <property type="molecule type" value="Genomic_DNA"/>
</dbReference>
<evidence type="ECO:0000313" key="2">
    <source>
        <dbReference type="Proteomes" id="UP000785679"/>
    </source>
</evidence>
<evidence type="ECO:0000313" key="1">
    <source>
        <dbReference type="EMBL" id="TNV87129.1"/>
    </source>
</evidence>
<proteinExistence type="predicted"/>
<comment type="caution">
    <text evidence="1">The sequence shown here is derived from an EMBL/GenBank/DDBJ whole genome shotgun (WGS) entry which is preliminary data.</text>
</comment>
<name>A0A8J8P725_HALGN</name>
<dbReference type="Proteomes" id="UP000785679">
    <property type="component" value="Unassembled WGS sequence"/>
</dbReference>
<accession>A0A8J8P725</accession>
<gene>
    <name evidence="1" type="ORF">FGO68_gene16984</name>
</gene>